<evidence type="ECO:0000313" key="4">
    <source>
        <dbReference type="Proteomes" id="UP000435357"/>
    </source>
</evidence>
<sequence length="346" mass="40260">MKNLFLTLGLVTSILFLNSQKATAQHTEQALEYLSTMNETLEEMQGETWRYLKAVTRGKNARKVERKREKLIEEIKAVKEEVSDMDSFMGDAEYKKATIEYLDLTYTVFREDYDKILDMEDIAEQSYDLMEAYLLAKEKADQKLNDAFKITKKAQEKFAEKHNINLVESEGDRRSQKIEKASKAVEYYNDVYLIFFKVFKQEAYVLDAVNKQDVNAIEQNNSSLAGMADQGIAEVNELDDYDGDGRLKNAAVKALEFYKKESENEFRKMVDFYIAKDNMERIKQSLESKKKRDRTQEDIDKYNEAINKYNKAANEFNSLNDSANKGRSAALENWNKSIEDFFKEHA</sequence>
<keyword evidence="4" id="KW-1185">Reference proteome</keyword>
<reference evidence="3 4" key="1">
    <citation type="submission" date="2019-09" db="EMBL/GenBank/DDBJ databases">
        <title>Genomes of Cryomorphaceae.</title>
        <authorList>
            <person name="Bowman J.P."/>
        </authorList>
    </citation>
    <scope>NUCLEOTIDE SEQUENCE [LARGE SCALE GENOMIC DNA]</scope>
    <source>
        <strain evidence="3 4">KCTC 52047</strain>
    </source>
</reference>
<evidence type="ECO:0000313" key="3">
    <source>
        <dbReference type="EMBL" id="KAB1065205.1"/>
    </source>
</evidence>
<accession>A0A6N6M8L3</accession>
<keyword evidence="2" id="KW-0732">Signal</keyword>
<dbReference type="Proteomes" id="UP000435357">
    <property type="component" value="Unassembled WGS sequence"/>
</dbReference>
<dbReference type="RefSeq" id="WP_151166882.1">
    <property type="nucleotide sequence ID" value="NZ_WACR01000003.1"/>
</dbReference>
<gene>
    <name evidence="3" type="ORF">F3059_04420</name>
</gene>
<dbReference type="EMBL" id="WACR01000003">
    <property type="protein sequence ID" value="KAB1065205.1"/>
    <property type="molecule type" value="Genomic_DNA"/>
</dbReference>
<feature type="coiled-coil region" evidence="1">
    <location>
        <begin position="276"/>
        <end position="322"/>
    </location>
</feature>
<organism evidence="3 4">
    <name type="scientific">Salibacter halophilus</name>
    <dbReference type="NCBI Taxonomy" id="1803916"/>
    <lineage>
        <taxon>Bacteria</taxon>
        <taxon>Pseudomonadati</taxon>
        <taxon>Bacteroidota</taxon>
        <taxon>Flavobacteriia</taxon>
        <taxon>Flavobacteriales</taxon>
        <taxon>Salibacteraceae</taxon>
        <taxon>Salibacter</taxon>
    </lineage>
</organism>
<evidence type="ECO:0000256" key="2">
    <source>
        <dbReference type="SAM" id="SignalP"/>
    </source>
</evidence>
<keyword evidence="1" id="KW-0175">Coiled coil</keyword>
<feature type="signal peptide" evidence="2">
    <location>
        <begin position="1"/>
        <end position="24"/>
    </location>
</feature>
<evidence type="ECO:0008006" key="5">
    <source>
        <dbReference type="Google" id="ProtNLM"/>
    </source>
</evidence>
<protein>
    <recommendedName>
        <fullName evidence="5">DUF3829 domain-containing protein</fullName>
    </recommendedName>
</protein>
<dbReference type="AlphaFoldDB" id="A0A6N6M8L3"/>
<feature type="chain" id="PRO_5027014130" description="DUF3829 domain-containing protein" evidence="2">
    <location>
        <begin position="25"/>
        <end position="346"/>
    </location>
</feature>
<comment type="caution">
    <text evidence="3">The sequence shown here is derived from an EMBL/GenBank/DDBJ whole genome shotgun (WGS) entry which is preliminary data.</text>
</comment>
<dbReference type="OrthoDB" id="1137595at2"/>
<proteinExistence type="predicted"/>
<evidence type="ECO:0000256" key="1">
    <source>
        <dbReference type="SAM" id="Coils"/>
    </source>
</evidence>
<name>A0A6N6M8L3_9FLAO</name>